<keyword evidence="1" id="KW-0812">Transmembrane</keyword>
<evidence type="ECO:0000313" key="2">
    <source>
        <dbReference type="EMBL" id="BAC15348.1"/>
    </source>
</evidence>
<dbReference type="KEGG" id="oih:OB3392"/>
<name>Q8EL39_OCEIH</name>
<dbReference type="Proteomes" id="UP000000822">
    <property type="component" value="Chromosome"/>
</dbReference>
<sequence>MLKKYLRIPIFAFIFLLLKQIIFDDGIDWGYTIVFPIFLYVGYIAWEWINIPYNWKENNNK</sequence>
<reference evidence="2 3" key="2">
    <citation type="journal article" date="2002" name="Nucleic Acids Res.">
        <title>Genome sequence of Oceanobacillus iheyensis isolated from the Iheya Ridge and its unexpected adaptive capabilities to extreme environments.</title>
        <authorList>
            <person name="Takami H."/>
            <person name="Takaki Y."/>
            <person name="Uchiyama I."/>
        </authorList>
    </citation>
    <scope>NUCLEOTIDE SEQUENCE [LARGE SCALE GENOMIC DNA]</scope>
    <source>
        <strain evidence="3">DSM 14371 / CIP 107618 / JCM 11309 / KCTC 3954 / HTE831</strain>
    </source>
</reference>
<keyword evidence="3" id="KW-1185">Reference proteome</keyword>
<keyword evidence="1" id="KW-0472">Membrane</keyword>
<proteinExistence type="predicted"/>
<dbReference type="HOGENOM" id="CLU_2918110_0_0_9"/>
<dbReference type="RefSeq" id="WP_011067790.1">
    <property type="nucleotide sequence ID" value="NC_004193.1"/>
</dbReference>
<feature type="transmembrane region" description="Helical" evidence="1">
    <location>
        <begin position="5"/>
        <end position="23"/>
    </location>
</feature>
<evidence type="ECO:0000256" key="1">
    <source>
        <dbReference type="SAM" id="Phobius"/>
    </source>
</evidence>
<protein>
    <submittedName>
        <fullName evidence="2">Uncharacterized protein</fullName>
    </submittedName>
</protein>
<reference evidence="2 3" key="1">
    <citation type="journal article" date="2001" name="FEMS Microbiol. Lett.">
        <title>Oceanobacillus iheyensis gen. nov., sp. nov., a deep-sea extremely halotolerant and alkaliphilic species isolated from a depth of 1050 m on the Iheya Ridge.</title>
        <authorList>
            <person name="Lu J."/>
            <person name="Nogi Y."/>
            <person name="Takami H."/>
        </authorList>
    </citation>
    <scope>NUCLEOTIDE SEQUENCE [LARGE SCALE GENOMIC DNA]</scope>
    <source>
        <strain evidence="3">DSM 14371 / CIP 107618 / JCM 11309 / KCTC 3954 / HTE831</strain>
    </source>
</reference>
<dbReference type="eggNOG" id="ENOG50308Y9">
    <property type="taxonomic scope" value="Bacteria"/>
</dbReference>
<organism evidence="2 3">
    <name type="scientific">Oceanobacillus iheyensis (strain DSM 14371 / CIP 107618 / JCM 11309 / KCTC 3954 / HTE831)</name>
    <dbReference type="NCBI Taxonomy" id="221109"/>
    <lineage>
        <taxon>Bacteria</taxon>
        <taxon>Bacillati</taxon>
        <taxon>Bacillota</taxon>
        <taxon>Bacilli</taxon>
        <taxon>Bacillales</taxon>
        <taxon>Bacillaceae</taxon>
        <taxon>Oceanobacillus</taxon>
    </lineage>
</organism>
<accession>Q8EL39</accession>
<dbReference type="EMBL" id="BA000028">
    <property type="protein sequence ID" value="BAC15348.1"/>
    <property type="molecule type" value="Genomic_DNA"/>
</dbReference>
<gene>
    <name evidence="2" type="ordered locus">OB3392</name>
</gene>
<evidence type="ECO:0000313" key="3">
    <source>
        <dbReference type="Proteomes" id="UP000000822"/>
    </source>
</evidence>
<dbReference type="OrthoDB" id="2456352at2"/>
<dbReference type="AlphaFoldDB" id="Q8EL39"/>
<feature type="transmembrane region" description="Helical" evidence="1">
    <location>
        <begin position="29"/>
        <end position="46"/>
    </location>
</feature>
<keyword evidence="1" id="KW-1133">Transmembrane helix</keyword>